<accession>A0A5B7JST7</accession>
<reference evidence="1 2" key="1">
    <citation type="submission" date="2019-05" db="EMBL/GenBank/DDBJ databases">
        <title>Another draft genome of Portunus trituberculatus and its Hox gene families provides insights of decapod evolution.</title>
        <authorList>
            <person name="Jeong J.-H."/>
            <person name="Song I."/>
            <person name="Kim S."/>
            <person name="Choi T."/>
            <person name="Kim D."/>
            <person name="Ryu S."/>
            <person name="Kim W."/>
        </authorList>
    </citation>
    <scope>NUCLEOTIDE SEQUENCE [LARGE SCALE GENOMIC DNA]</scope>
    <source>
        <tissue evidence="1">Muscle</tissue>
    </source>
</reference>
<gene>
    <name evidence="1" type="ORF">E2C01_094601</name>
</gene>
<organism evidence="1 2">
    <name type="scientific">Portunus trituberculatus</name>
    <name type="common">Swimming crab</name>
    <name type="synonym">Neptunus trituberculatus</name>
    <dbReference type="NCBI Taxonomy" id="210409"/>
    <lineage>
        <taxon>Eukaryota</taxon>
        <taxon>Metazoa</taxon>
        <taxon>Ecdysozoa</taxon>
        <taxon>Arthropoda</taxon>
        <taxon>Crustacea</taxon>
        <taxon>Multicrustacea</taxon>
        <taxon>Malacostraca</taxon>
        <taxon>Eumalacostraca</taxon>
        <taxon>Eucarida</taxon>
        <taxon>Decapoda</taxon>
        <taxon>Pleocyemata</taxon>
        <taxon>Brachyura</taxon>
        <taxon>Eubrachyura</taxon>
        <taxon>Portunoidea</taxon>
        <taxon>Portunidae</taxon>
        <taxon>Portuninae</taxon>
        <taxon>Portunus</taxon>
    </lineage>
</organism>
<proteinExistence type="predicted"/>
<sequence length="79" mass="8620">MSAIRRVYVQRDFTNRSLRLASIGQGDFAYIISTLGSSDFHTVGSALLPPSLLSDRRQPSALILDGRSVHAKGSHSSYI</sequence>
<dbReference type="AlphaFoldDB" id="A0A5B7JST7"/>
<dbReference type="Proteomes" id="UP000324222">
    <property type="component" value="Unassembled WGS sequence"/>
</dbReference>
<keyword evidence="2" id="KW-1185">Reference proteome</keyword>
<dbReference type="EMBL" id="VSRR010117387">
    <property type="protein sequence ID" value="MPC99202.1"/>
    <property type="molecule type" value="Genomic_DNA"/>
</dbReference>
<comment type="caution">
    <text evidence="1">The sequence shown here is derived from an EMBL/GenBank/DDBJ whole genome shotgun (WGS) entry which is preliminary data.</text>
</comment>
<evidence type="ECO:0000313" key="1">
    <source>
        <dbReference type="EMBL" id="MPC99202.1"/>
    </source>
</evidence>
<name>A0A5B7JST7_PORTR</name>
<evidence type="ECO:0000313" key="2">
    <source>
        <dbReference type="Proteomes" id="UP000324222"/>
    </source>
</evidence>
<protein>
    <submittedName>
        <fullName evidence="1">Uncharacterized protein</fullName>
    </submittedName>
</protein>